<evidence type="ECO:0000313" key="3">
    <source>
        <dbReference type="Proteomes" id="UP000053268"/>
    </source>
</evidence>
<feature type="compositionally biased region" description="Polar residues" evidence="1">
    <location>
        <begin position="62"/>
        <end position="76"/>
    </location>
</feature>
<organism evidence="2 3">
    <name type="scientific">Papilio xuthus</name>
    <name type="common">Asian swallowtail butterfly</name>
    <dbReference type="NCBI Taxonomy" id="66420"/>
    <lineage>
        <taxon>Eukaryota</taxon>
        <taxon>Metazoa</taxon>
        <taxon>Ecdysozoa</taxon>
        <taxon>Arthropoda</taxon>
        <taxon>Hexapoda</taxon>
        <taxon>Insecta</taxon>
        <taxon>Pterygota</taxon>
        <taxon>Neoptera</taxon>
        <taxon>Endopterygota</taxon>
        <taxon>Lepidoptera</taxon>
        <taxon>Glossata</taxon>
        <taxon>Ditrysia</taxon>
        <taxon>Papilionoidea</taxon>
        <taxon>Papilionidae</taxon>
        <taxon>Papilioninae</taxon>
        <taxon>Papilio</taxon>
    </lineage>
</organism>
<dbReference type="EMBL" id="KQ459463">
    <property type="protein sequence ID" value="KPJ00549.1"/>
    <property type="molecule type" value="Genomic_DNA"/>
</dbReference>
<evidence type="ECO:0000256" key="1">
    <source>
        <dbReference type="SAM" id="MobiDB-lite"/>
    </source>
</evidence>
<dbReference type="AlphaFoldDB" id="A0A194Q5B2"/>
<accession>A0A194Q5B2</accession>
<keyword evidence="3" id="KW-1185">Reference proteome</keyword>
<protein>
    <submittedName>
        <fullName evidence="2">Uncharacterized protein</fullName>
    </submittedName>
</protein>
<gene>
    <name evidence="2" type="ORF">RR46_07139</name>
</gene>
<reference evidence="2 3" key="1">
    <citation type="journal article" date="2015" name="Nat. Commun.">
        <title>Outbred genome sequencing and CRISPR/Cas9 gene editing in butterflies.</title>
        <authorList>
            <person name="Li X."/>
            <person name="Fan D."/>
            <person name="Zhang W."/>
            <person name="Liu G."/>
            <person name="Zhang L."/>
            <person name="Zhao L."/>
            <person name="Fang X."/>
            <person name="Chen L."/>
            <person name="Dong Y."/>
            <person name="Chen Y."/>
            <person name="Ding Y."/>
            <person name="Zhao R."/>
            <person name="Feng M."/>
            <person name="Zhu Y."/>
            <person name="Feng Y."/>
            <person name="Jiang X."/>
            <person name="Zhu D."/>
            <person name="Xiang H."/>
            <person name="Feng X."/>
            <person name="Li S."/>
            <person name="Wang J."/>
            <person name="Zhang G."/>
            <person name="Kronforst M.R."/>
            <person name="Wang W."/>
        </authorList>
    </citation>
    <scope>NUCLEOTIDE SEQUENCE [LARGE SCALE GENOMIC DNA]</scope>
    <source>
        <strain evidence="2">Ya'a_city_454_Px</strain>
        <tissue evidence="2">Whole body</tissue>
    </source>
</reference>
<proteinExistence type="predicted"/>
<sequence length="375" mass="41540">MNHQLEFYNESKQFPVYSLFPNPLTSKIDGCIENQLINLPRKLIQNGSSQPLSKLAPIGTGRPSSKNNGSSQMNPNVNPVKTFGTTIQTKISQKCLTSIHAASGQRNSTFYPTQWLRQYRTIAHQQFYTMTPGGAETKQQNQIVGSTIWTVQQFDNKYKNMWSPLPVDRLPIGSYGHSQLFMKNLEHCNLKEKTIQGFNKDVNQNLIIPQPFPRVNDMMAIPKPVISGFPRQTIGGWQDQAIQGLVRQNCDGQQDGATKKSGDNDYNGKKQMVSAKQLILKTEEPEVSAGNKNTPNHKTRPYVIYNTVSGCGGCTVVNFQNSGNGRFIPSAAPDVARKLHLSNAGRLAPIDSQLKSRRPHQPPPSYGATAASGWG</sequence>
<name>A0A194Q5B2_PAPXU</name>
<dbReference type="Proteomes" id="UP000053268">
    <property type="component" value="Unassembled WGS sequence"/>
</dbReference>
<feature type="region of interest" description="Disordered" evidence="1">
    <location>
        <begin position="48"/>
        <end position="76"/>
    </location>
</feature>
<evidence type="ECO:0000313" key="2">
    <source>
        <dbReference type="EMBL" id="KPJ00549.1"/>
    </source>
</evidence>
<feature type="region of interest" description="Disordered" evidence="1">
    <location>
        <begin position="348"/>
        <end position="375"/>
    </location>
</feature>